<dbReference type="Proteomes" id="UP000325218">
    <property type="component" value="Unassembled WGS sequence"/>
</dbReference>
<protein>
    <submittedName>
        <fullName evidence="1">Uncharacterized protein</fullName>
    </submittedName>
</protein>
<evidence type="ECO:0000313" key="2">
    <source>
        <dbReference type="Proteomes" id="UP000325218"/>
    </source>
</evidence>
<proteinExistence type="predicted"/>
<gene>
    <name evidence="1" type="ORF">FRY98_15960</name>
</gene>
<keyword evidence="2" id="KW-1185">Reference proteome</keyword>
<reference evidence="1 2" key="1">
    <citation type="submission" date="2019-08" db="EMBL/GenBank/DDBJ databases">
        <title>Genome sequencing of Paenibacillus faecis DSM 23593(T).</title>
        <authorList>
            <person name="Kook J.-K."/>
            <person name="Park S.-N."/>
            <person name="Lim Y.K."/>
        </authorList>
    </citation>
    <scope>NUCLEOTIDE SEQUENCE [LARGE SCALE GENOMIC DNA]</scope>
    <source>
        <strain evidence="1 2">DSM 23593</strain>
    </source>
</reference>
<name>A0A5D0CQH4_9BACL</name>
<dbReference type="Pfam" id="PF20765">
    <property type="entry name" value="Phage_tail_terminator_8"/>
    <property type="match status" value="1"/>
</dbReference>
<dbReference type="AlphaFoldDB" id="A0A5D0CQH4"/>
<dbReference type="InterPro" id="IPR049254">
    <property type="entry name" value="Phage_tail_terminator"/>
</dbReference>
<accession>A0A5D0CQH4</accession>
<comment type="caution">
    <text evidence="1">The sequence shown here is derived from an EMBL/GenBank/DDBJ whole genome shotgun (WGS) entry which is preliminary data.</text>
</comment>
<dbReference type="OrthoDB" id="2063617at2"/>
<dbReference type="EMBL" id="VSDO01000003">
    <property type="protein sequence ID" value="TYA12206.1"/>
    <property type="molecule type" value="Genomic_DNA"/>
</dbReference>
<sequence length="161" mass="18233">MTGKIKRYTKAGEELSQSTLNEVVQSVADRLTARFPELTVHTERGPEGLPAPCFFVQLLKSEQARELNRRFKRTYSLDVQFYPPAERGRQSANEVAEQLYELFAAASTDDGPSPGAEMRTEWKDDGTLHLYLTFTHFVWAPAGEAVKMRTLRQEGKVKHGD</sequence>
<evidence type="ECO:0000313" key="1">
    <source>
        <dbReference type="EMBL" id="TYA12206.1"/>
    </source>
</evidence>
<organism evidence="1 2">
    <name type="scientific">Paenibacillus faecis</name>
    <dbReference type="NCBI Taxonomy" id="862114"/>
    <lineage>
        <taxon>Bacteria</taxon>
        <taxon>Bacillati</taxon>
        <taxon>Bacillota</taxon>
        <taxon>Bacilli</taxon>
        <taxon>Bacillales</taxon>
        <taxon>Paenibacillaceae</taxon>
        <taxon>Paenibacillus</taxon>
    </lineage>
</organism>